<gene>
    <name evidence="2" type="ORF">C1645_249080</name>
</gene>
<proteinExistence type="predicted"/>
<evidence type="ECO:0000256" key="1">
    <source>
        <dbReference type="SAM" id="MobiDB-lite"/>
    </source>
</evidence>
<reference evidence="2 3" key="1">
    <citation type="submission" date="2018-06" db="EMBL/GenBank/DDBJ databases">
        <title>Comparative genomics reveals the genomic features of Rhizophagus irregularis, R. cerebriforme, R. diaphanum and Gigaspora rosea, and their symbiotic lifestyle signature.</title>
        <authorList>
            <person name="Morin E."/>
            <person name="San Clemente H."/>
            <person name="Chen E.C.H."/>
            <person name="De La Providencia I."/>
            <person name="Hainaut M."/>
            <person name="Kuo A."/>
            <person name="Kohler A."/>
            <person name="Murat C."/>
            <person name="Tang N."/>
            <person name="Roy S."/>
            <person name="Loubradou J."/>
            <person name="Henrissat B."/>
            <person name="Grigoriev I.V."/>
            <person name="Corradi N."/>
            <person name="Roux C."/>
            <person name="Martin F.M."/>
        </authorList>
    </citation>
    <scope>NUCLEOTIDE SEQUENCE [LARGE SCALE GENOMIC DNA]</scope>
    <source>
        <strain evidence="2 3">DAOM 227022</strain>
    </source>
</reference>
<dbReference type="Proteomes" id="UP000265703">
    <property type="component" value="Unassembled WGS sequence"/>
</dbReference>
<name>A0A397TM95_9GLOM</name>
<dbReference type="EMBL" id="QKYT01000027">
    <property type="protein sequence ID" value="RIA97585.1"/>
    <property type="molecule type" value="Genomic_DNA"/>
</dbReference>
<dbReference type="OrthoDB" id="2440780at2759"/>
<dbReference type="STRING" id="658196.A0A397TM95"/>
<organism evidence="2 3">
    <name type="scientific">Glomus cerebriforme</name>
    <dbReference type="NCBI Taxonomy" id="658196"/>
    <lineage>
        <taxon>Eukaryota</taxon>
        <taxon>Fungi</taxon>
        <taxon>Fungi incertae sedis</taxon>
        <taxon>Mucoromycota</taxon>
        <taxon>Glomeromycotina</taxon>
        <taxon>Glomeromycetes</taxon>
        <taxon>Glomerales</taxon>
        <taxon>Glomeraceae</taxon>
        <taxon>Glomus</taxon>
    </lineage>
</organism>
<accession>A0A397TM95</accession>
<feature type="region of interest" description="Disordered" evidence="1">
    <location>
        <begin position="22"/>
        <end position="62"/>
    </location>
</feature>
<sequence length="151" mass="17233">MLFHNMCDLSIAVSLKQPDIHDNTENIDRASDDKENMKEEDSNKNFNLDNEEESDNDEETDIHIEDPIQKLLSRVFVNDSWSCASQVEKPYYSAGIYPDVCIECGNLNVSKVAKGKHSCCNECSGTFTSKRRLKWKQDSKSKGKRTKNFSS</sequence>
<comment type="caution">
    <text evidence="2">The sequence shown here is derived from an EMBL/GenBank/DDBJ whole genome shotgun (WGS) entry which is preliminary data.</text>
</comment>
<evidence type="ECO:0000313" key="3">
    <source>
        <dbReference type="Proteomes" id="UP000265703"/>
    </source>
</evidence>
<feature type="compositionally biased region" description="Acidic residues" evidence="1">
    <location>
        <begin position="49"/>
        <end position="60"/>
    </location>
</feature>
<evidence type="ECO:0000313" key="2">
    <source>
        <dbReference type="EMBL" id="RIA97585.1"/>
    </source>
</evidence>
<feature type="compositionally biased region" description="Basic and acidic residues" evidence="1">
    <location>
        <begin position="22"/>
        <end position="43"/>
    </location>
</feature>
<dbReference type="AlphaFoldDB" id="A0A397TM95"/>
<keyword evidence="3" id="KW-1185">Reference proteome</keyword>
<protein>
    <submittedName>
        <fullName evidence="2">Uncharacterized protein</fullName>
    </submittedName>
</protein>